<evidence type="ECO:0000259" key="1">
    <source>
        <dbReference type="Pfam" id="PF01796"/>
    </source>
</evidence>
<dbReference type="InterPro" id="IPR012340">
    <property type="entry name" value="NA-bd_OB-fold"/>
</dbReference>
<proteinExistence type="predicted"/>
<dbReference type="EMBL" id="JAGDYM010000005">
    <property type="protein sequence ID" value="MBO1901340.1"/>
    <property type="molecule type" value="Genomic_DNA"/>
</dbReference>
<gene>
    <name evidence="2" type="ORF">J4H92_05190</name>
</gene>
<dbReference type="Gene3D" id="6.10.30.10">
    <property type="match status" value="1"/>
</dbReference>
<evidence type="ECO:0000313" key="3">
    <source>
        <dbReference type="Proteomes" id="UP000664382"/>
    </source>
</evidence>
<feature type="domain" description="ChsH2 C-terminal OB-fold" evidence="1">
    <location>
        <begin position="63"/>
        <end position="118"/>
    </location>
</feature>
<dbReference type="AlphaFoldDB" id="A0A939MJE1"/>
<dbReference type="RefSeq" id="WP_208096836.1">
    <property type="nucleotide sequence ID" value="NZ_JAGDYM010000005.1"/>
</dbReference>
<dbReference type="SUPFAM" id="SSF50249">
    <property type="entry name" value="Nucleic acid-binding proteins"/>
    <property type="match status" value="1"/>
</dbReference>
<protein>
    <submittedName>
        <fullName evidence="2">OB-fold domain-containing protein</fullName>
    </submittedName>
</protein>
<dbReference type="Proteomes" id="UP000664382">
    <property type="component" value="Unassembled WGS sequence"/>
</dbReference>
<comment type="caution">
    <text evidence="2">The sequence shown here is derived from an EMBL/GenBank/DDBJ whole genome shotgun (WGS) entry which is preliminary data.</text>
</comment>
<keyword evidence="3" id="KW-1185">Reference proteome</keyword>
<name>A0A939MJE1_9MICO</name>
<dbReference type="Pfam" id="PF01796">
    <property type="entry name" value="OB_ChsH2_C"/>
    <property type="match status" value="1"/>
</dbReference>
<dbReference type="InterPro" id="IPR002878">
    <property type="entry name" value="ChsH2_C"/>
</dbReference>
<reference evidence="2" key="1">
    <citation type="submission" date="2021-03" db="EMBL/GenBank/DDBJ databases">
        <title>Leucobacter chromiisoli sp. nov., isolated from chromium-containing soil of chemical plant.</title>
        <authorList>
            <person name="Xu Z."/>
        </authorList>
    </citation>
    <scope>NUCLEOTIDE SEQUENCE</scope>
    <source>
        <strain evidence="2">S27</strain>
    </source>
</reference>
<evidence type="ECO:0000313" key="2">
    <source>
        <dbReference type="EMBL" id="MBO1901340.1"/>
    </source>
</evidence>
<organism evidence="2 3">
    <name type="scientific">Leucobacter weissii</name>
    <dbReference type="NCBI Taxonomy" id="1983706"/>
    <lineage>
        <taxon>Bacteria</taxon>
        <taxon>Bacillati</taxon>
        <taxon>Actinomycetota</taxon>
        <taxon>Actinomycetes</taxon>
        <taxon>Micrococcales</taxon>
        <taxon>Microbacteriaceae</taxon>
        <taxon>Leucobacter</taxon>
    </lineage>
</organism>
<sequence length="131" mass="14243">MNTTTEASVSEPIADLESDSLIGDFDEGKRLIGTRCDECGRTMIGSRVVCSGCVGRRVSRLALPSTGILYSYTRLHPGAGEVRPLGYVDLDGVEVRTLADLFEDGTPLRVDAPVRLVVEDDRWYFTTSADA</sequence>
<accession>A0A939MJE1</accession>